<accession>A0A1J1LQX1</accession>
<dbReference type="OrthoDB" id="9784009at2"/>
<dbReference type="EMBL" id="CZDF01000171">
    <property type="protein sequence ID" value="CUR34410.1"/>
    <property type="molecule type" value="Genomic_DNA"/>
</dbReference>
<dbReference type="AlphaFoldDB" id="A0A1J1LQX1"/>
<dbReference type="SUPFAM" id="SSF51905">
    <property type="entry name" value="FAD/NAD(P)-binding domain"/>
    <property type="match status" value="1"/>
</dbReference>
<organism evidence="2 3">
    <name type="scientific">Planktothrix tepida PCC 9214</name>
    <dbReference type="NCBI Taxonomy" id="671072"/>
    <lineage>
        <taxon>Bacteria</taxon>
        <taxon>Bacillati</taxon>
        <taxon>Cyanobacteriota</taxon>
        <taxon>Cyanophyceae</taxon>
        <taxon>Oscillatoriophycideae</taxon>
        <taxon>Oscillatoriales</taxon>
        <taxon>Microcoleaceae</taxon>
        <taxon>Planktothrix</taxon>
    </lineage>
</organism>
<dbReference type="InterPro" id="IPR038732">
    <property type="entry name" value="HpyO/CreE_NAD-binding"/>
</dbReference>
<feature type="domain" description="FAD-dependent urate hydroxylase HpyO/Asp monooxygenase CreE-like FAD/NAD(P)-binding" evidence="1">
    <location>
        <begin position="6"/>
        <end position="155"/>
    </location>
</feature>
<evidence type="ECO:0000313" key="2">
    <source>
        <dbReference type="EMBL" id="CUR34410.1"/>
    </source>
</evidence>
<keyword evidence="3" id="KW-1185">Reference proteome</keyword>
<dbReference type="InterPro" id="IPR052189">
    <property type="entry name" value="L-asp_N-monooxygenase_NS-form"/>
</dbReference>
<sequence>MTQSVAIVGGGFSGVMVAIHLLQKTTYPLDIYLIEHRPQFGEGIAYSTVSDQHLLNVPTGKMSAFSDQPNHFIHWLNTRYPEQLITSETFVPRRFYGEYLRSILQNAEQKAAMGVRLYRVRDEAIALHQTPDYLIITLSSGKQLTVDQSVLAIGNFPPANPSISNPSFYQSSRYIPWAWSESKLPLRSLTEPILLIGSGLTAIDMIVSLKEQDYQGKIYVVSRRGLFPQAHATVEPFPPFLNAKSAPITIRQLYHKVRLEIEKAAQKGYDWRAVIDSLRPETQSIWNQLSPQEKSRFLRHVQPYWDVCRHRVAPMIYQQIQDLLNQKQVIFHAARILDYFENPDSVEVIIREKHNQKLLNLRVSLVVNCTGSGVNYQTLKHPLLVNLLKMGLIRSDQLNLGLEVAENGALIDQQGNISQQLYTLGSPCKGCRWETTAVREIREQAEHLATELLNQYFSSSAQFFIKTD</sequence>
<evidence type="ECO:0000313" key="3">
    <source>
        <dbReference type="Proteomes" id="UP000184315"/>
    </source>
</evidence>
<dbReference type="Pfam" id="PF13454">
    <property type="entry name" value="NAD_binding_9"/>
    <property type="match status" value="1"/>
</dbReference>
<dbReference type="InterPro" id="IPR036188">
    <property type="entry name" value="FAD/NAD-bd_sf"/>
</dbReference>
<dbReference type="STRING" id="671072.PL9214640417"/>
<dbReference type="PANTHER" id="PTHR40254:SF1">
    <property type="entry name" value="BLR0577 PROTEIN"/>
    <property type="match status" value="1"/>
</dbReference>
<reference evidence="3" key="1">
    <citation type="submission" date="2015-10" db="EMBL/GenBank/DDBJ databases">
        <authorList>
            <person name="Regsiter A."/>
            <person name="william w."/>
        </authorList>
    </citation>
    <scope>NUCLEOTIDE SEQUENCE [LARGE SCALE GENOMIC DNA]</scope>
</reference>
<proteinExistence type="predicted"/>
<gene>
    <name evidence="2" type="ORF">PL9214640417</name>
</gene>
<dbReference type="PANTHER" id="PTHR40254">
    <property type="entry name" value="BLR0577 PROTEIN"/>
    <property type="match status" value="1"/>
</dbReference>
<name>A0A1J1LQX1_9CYAN</name>
<protein>
    <submittedName>
        <fullName evidence="2">Beta-lactamase domain-containing protein</fullName>
    </submittedName>
</protein>
<dbReference type="Proteomes" id="UP000184315">
    <property type="component" value="Unassembled WGS sequence"/>
</dbReference>
<dbReference type="RefSeq" id="WP_072720907.1">
    <property type="nucleotide sequence ID" value="NZ_LN889812.1"/>
</dbReference>
<dbReference type="Gene3D" id="3.50.50.60">
    <property type="entry name" value="FAD/NAD(P)-binding domain"/>
    <property type="match status" value="1"/>
</dbReference>
<evidence type="ECO:0000259" key="1">
    <source>
        <dbReference type="Pfam" id="PF13454"/>
    </source>
</evidence>